<keyword evidence="2" id="KW-1185">Reference proteome</keyword>
<name>A0A6G8S466_9GAMM</name>
<accession>A0A6G8S466</accession>
<protein>
    <submittedName>
        <fullName evidence="1">Uncharacterized protein</fullName>
    </submittedName>
</protein>
<dbReference type="EMBL" id="CP049916">
    <property type="protein sequence ID" value="QIO08924.1"/>
    <property type="molecule type" value="Genomic_DNA"/>
</dbReference>
<organism evidence="1 2">
    <name type="scientific">Acinetobacter lanii</name>
    <dbReference type="NCBI Taxonomy" id="2715163"/>
    <lineage>
        <taxon>Bacteria</taxon>
        <taxon>Pseudomonadati</taxon>
        <taxon>Pseudomonadota</taxon>
        <taxon>Gammaproteobacteria</taxon>
        <taxon>Moraxellales</taxon>
        <taxon>Moraxellaceae</taxon>
        <taxon>Acinetobacter</taxon>
    </lineage>
</organism>
<evidence type="ECO:0000313" key="2">
    <source>
        <dbReference type="Proteomes" id="UP000501939"/>
    </source>
</evidence>
<proteinExistence type="predicted"/>
<reference evidence="1 2" key="1">
    <citation type="submission" date="2020-03" db="EMBL/GenBank/DDBJ databases">
        <authorList>
            <person name="Zhu W."/>
        </authorList>
    </citation>
    <scope>NUCLEOTIDE SEQUENCE [LARGE SCALE GENOMIC DNA]</scope>
    <source>
        <strain evidence="1 2">185</strain>
    </source>
</reference>
<dbReference type="AlphaFoldDB" id="A0A6G8S466"/>
<dbReference type="KEGG" id="alj:G8D99_07800"/>
<evidence type="ECO:0000313" key="1">
    <source>
        <dbReference type="EMBL" id="QIO08924.1"/>
    </source>
</evidence>
<dbReference type="Proteomes" id="UP000501939">
    <property type="component" value="Chromosome"/>
</dbReference>
<sequence length="107" mass="12646">MLDKINIKDGIITCDNISWLKDNNQAKSNIDFLTEDLLQISFYKNEYIIDVGWYPSGRVKGSFIILLINNENWSKPFFKAKTRNINEVYKYIEICIKIIDKKLHLEN</sequence>
<dbReference type="RefSeq" id="WP_166324118.1">
    <property type="nucleotide sequence ID" value="NZ_CP049916.1"/>
</dbReference>
<gene>
    <name evidence="1" type="ORF">G8D99_07800</name>
</gene>